<dbReference type="VEuPathDB" id="TriTrypDB:LpyrH10_04_2760"/>
<dbReference type="GeneID" id="26903017"/>
<dbReference type="OMA" id="THKFLED"/>
<gene>
    <name evidence="2" type="ORF">ABB37_02726</name>
</gene>
<dbReference type="AlphaFoldDB" id="A0A0M9G640"/>
<name>A0A0M9G640_LEPPY</name>
<comment type="caution">
    <text evidence="2">The sequence shown here is derived from an EMBL/GenBank/DDBJ whole genome shotgun (WGS) entry which is preliminary data.</text>
</comment>
<protein>
    <submittedName>
        <fullName evidence="2">Uncharacterized protein</fullName>
    </submittedName>
</protein>
<evidence type="ECO:0000256" key="1">
    <source>
        <dbReference type="SAM" id="MobiDB-lite"/>
    </source>
</evidence>
<dbReference type="EMBL" id="LGTL01000004">
    <property type="protein sequence ID" value="KPA82989.1"/>
    <property type="molecule type" value="Genomic_DNA"/>
</dbReference>
<feature type="region of interest" description="Disordered" evidence="1">
    <location>
        <begin position="51"/>
        <end position="151"/>
    </location>
</feature>
<dbReference type="EMBL" id="LGTL01000004">
    <property type="protein sequence ID" value="KPA82987.1"/>
    <property type="molecule type" value="Genomic_DNA"/>
</dbReference>
<dbReference type="OrthoDB" id="273716at2759"/>
<evidence type="ECO:0000313" key="2">
    <source>
        <dbReference type="EMBL" id="KPA82989.1"/>
    </source>
</evidence>
<reference evidence="2 3" key="1">
    <citation type="submission" date="2015-07" db="EMBL/GenBank/DDBJ databases">
        <title>High-quality genome of monoxenous trypanosomatid Leptomonas pyrrhocoris.</title>
        <authorList>
            <person name="Flegontov P."/>
            <person name="Butenko A."/>
            <person name="Firsov S."/>
            <person name="Vlcek C."/>
            <person name="Logacheva M.D."/>
            <person name="Field M."/>
            <person name="Filatov D."/>
            <person name="Flegontova O."/>
            <person name="Gerasimov E."/>
            <person name="Jackson A.P."/>
            <person name="Kelly S."/>
            <person name="Opperdoes F."/>
            <person name="O'Reilly A."/>
            <person name="Votypka J."/>
            <person name="Yurchenko V."/>
            <person name="Lukes J."/>
        </authorList>
    </citation>
    <scope>NUCLEOTIDE SEQUENCE [LARGE SCALE GENOMIC DNA]</scope>
    <source>
        <strain evidence="2">H10</strain>
    </source>
</reference>
<dbReference type="RefSeq" id="XP_015661427.1">
    <property type="nucleotide sequence ID" value="XM_015799825.1"/>
</dbReference>
<dbReference type="Proteomes" id="UP000037923">
    <property type="component" value="Unassembled WGS sequence"/>
</dbReference>
<feature type="compositionally biased region" description="Low complexity" evidence="1">
    <location>
        <begin position="55"/>
        <end position="69"/>
    </location>
</feature>
<dbReference type="RefSeq" id="XP_015661428.1">
    <property type="nucleotide sequence ID" value="XM_015799826.1"/>
</dbReference>
<accession>A0A0M9G640</accession>
<organism evidence="2 3">
    <name type="scientific">Leptomonas pyrrhocoris</name>
    <name type="common">Firebug parasite</name>
    <dbReference type="NCBI Taxonomy" id="157538"/>
    <lineage>
        <taxon>Eukaryota</taxon>
        <taxon>Discoba</taxon>
        <taxon>Euglenozoa</taxon>
        <taxon>Kinetoplastea</taxon>
        <taxon>Metakinetoplastina</taxon>
        <taxon>Trypanosomatida</taxon>
        <taxon>Trypanosomatidae</taxon>
        <taxon>Leishmaniinae</taxon>
        <taxon>Leptomonas</taxon>
    </lineage>
</organism>
<evidence type="ECO:0000313" key="3">
    <source>
        <dbReference type="Proteomes" id="UP000037923"/>
    </source>
</evidence>
<keyword evidence="3" id="KW-1185">Reference proteome</keyword>
<dbReference type="RefSeq" id="XP_015661426.1">
    <property type="nucleotide sequence ID" value="XM_015799824.1"/>
</dbReference>
<dbReference type="EMBL" id="LGTL01000004">
    <property type="protein sequence ID" value="KPA82988.1"/>
    <property type="molecule type" value="Genomic_DNA"/>
</dbReference>
<sequence length="164" mass="18034">MPNETEAHSARSDLNVHTYQFLNDVWENALRHAEASIYTQTAAEDVPSEYNYNRAADPSSAPAPAAPSDTALPMPLVDATRMSPVSRTKGKAMVASPLPREPALVNRASPASPVSASMLRQPQRPPVLRRPPTNTRNSWMKVEPQPNLKRNGYTSHRGVAWVVQ</sequence>
<proteinExistence type="predicted"/>